<dbReference type="Proteomes" id="UP001217089">
    <property type="component" value="Unassembled WGS sequence"/>
</dbReference>
<evidence type="ECO:0000313" key="1">
    <source>
        <dbReference type="EMBL" id="KAJ8306255.1"/>
    </source>
</evidence>
<name>A0ABQ9ES86_TEGGR</name>
<dbReference type="InterPro" id="IPR028994">
    <property type="entry name" value="Integrin_alpha_N"/>
</dbReference>
<gene>
    <name evidence="1" type="ORF">KUTeg_016800</name>
</gene>
<protein>
    <submittedName>
        <fullName evidence="1">Uncharacterized protein</fullName>
    </submittedName>
</protein>
<dbReference type="EMBL" id="JARBDR010000813">
    <property type="protein sequence ID" value="KAJ8306255.1"/>
    <property type="molecule type" value="Genomic_DNA"/>
</dbReference>
<comment type="caution">
    <text evidence="1">The sequence shown here is derived from an EMBL/GenBank/DDBJ whole genome shotgun (WGS) entry which is preliminary data.</text>
</comment>
<sequence>MDPGGRAIGVAVGDIDGDGKEEIYFLNTNNAYAGKSSYGDKLFKWRNGNYIDLYEDSLNSDITAKGFAGDRLHVLIAMGQGSILSLSLHIRTEARVTLP</sequence>
<reference evidence="1 2" key="1">
    <citation type="submission" date="2022-12" db="EMBL/GenBank/DDBJ databases">
        <title>Chromosome-level genome of Tegillarca granosa.</title>
        <authorList>
            <person name="Kim J."/>
        </authorList>
    </citation>
    <scope>NUCLEOTIDE SEQUENCE [LARGE SCALE GENOMIC DNA]</scope>
    <source>
        <strain evidence="1">Teg-2019</strain>
        <tissue evidence="1">Adductor muscle</tissue>
    </source>
</reference>
<accession>A0ABQ9ES86</accession>
<dbReference type="PANTHER" id="PTHR16026:SF0">
    <property type="entry name" value="CARTILAGE ACIDIC PROTEIN 1"/>
    <property type="match status" value="1"/>
</dbReference>
<dbReference type="InterPro" id="IPR027039">
    <property type="entry name" value="Crtac1"/>
</dbReference>
<organism evidence="1 2">
    <name type="scientific">Tegillarca granosa</name>
    <name type="common">Malaysian cockle</name>
    <name type="synonym">Anadara granosa</name>
    <dbReference type="NCBI Taxonomy" id="220873"/>
    <lineage>
        <taxon>Eukaryota</taxon>
        <taxon>Metazoa</taxon>
        <taxon>Spiralia</taxon>
        <taxon>Lophotrochozoa</taxon>
        <taxon>Mollusca</taxon>
        <taxon>Bivalvia</taxon>
        <taxon>Autobranchia</taxon>
        <taxon>Pteriomorphia</taxon>
        <taxon>Arcoida</taxon>
        <taxon>Arcoidea</taxon>
        <taxon>Arcidae</taxon>
        <taxon>Tegillarca</taxon>
    </lineage>
</organism>
<keyword evidence="2" id="KW-1185">Reference proteome</keyword>
<proteinExistence type="predicted"/>
<evidence type="ECO:0000313" key="2">
    <source>
        <dbReference type="Proteomes" id="UP001217089"/>
    </source>
</evidence>
<dbReference type="SUPFAM" id="SSF69318">
    <property type="entry name" value="Integrin alpha N-terminal domain"/>
    <property type="match status" value="1"/>
</dbReference>
<dbReference type="PANTHER" id="PTHR16026">
    <property type="entry name" value="CARTILAGE ACIDIC PROTEIN 1"/>
    <property type="match status" value="1"/>
</dbReference>